<comment type="caution">
    <text evidence="1">The sequence shown here is derived from an EMBL/GenBank/DDBJ whole genome shotgun (WGS) entry which is preliminary data.</text>
</comment>
<accession>A0ACB9L7X1</accession>
<organism evidence="1 2">
    <name type="scientific">Bauhinia variegata</name>
    <name type="common">Purple orchid tree</name>
    <name type="synonym">Phanera variegata</name>
    <dbReference type="NCBI Taxonomy" id="167791"/>
    <lineage>
        <taxon>Eukaryota</taxon>
        <taxon>Viridiplantae</taxon>
        <taxon>Streptophyta</taxon>
        <taxon>Embryophyta</taxon>
        <taxon>Tracheophyta</taxon>
        <taxon>Spermatophyta</taxon>
        <taxon>Magnoliopsida</taxon>
        <taxon>eudicotyledons</taxon>
        <taxon>Gunneridae</taxon>
        <taxon>Pentapetalae</taxon>
        <taxon>rosids</taxon>
        <taxon>fabids</taxon>
        <taxon>Fabales</taxon>
        <taxon>Fabaceae</taxon>
        <taxon>Cercidoideae</taxon>
        <taxon>Cercideae</taxon>
        <taxon>Bauhiniinae</taxon>
        <taxon>Bauhinia</taxon>
    </lineage>
</organism>
<sequence length="104" mass="11202">MNTRLESMTSFLILLLAAFLFCLMLSSSEARPLQLQLHRHPGASKDIVGVGVGDQAKTSHKVLKETKSSMSGSSLPPQVVDESGPSPPGEGHRKRSAVHQQLRA</sequence>
<name>A0ACB9L7X1_BAUVA</name>
<reference evidence="1 2" key="1">
    <citation type="journal article" date="2022" name="DNA Res.">
        <title>Chromosomal-level genome assembly of the orchid tree Bauhinia variegata (Leguminosae; Cercidoideae) supports the allotetraploid origin hypothesis of Bauhinia.</title>
        <authorList>
            <person name="Zhong Y."/>
            <person name="Chen Y."/>
            <person name="Zheng D."/>
            <person name="Pang J."/>
            <person name="Liu Y."/>
            <person name="Luo S."/>
            <person name="Meng S."/>
            <person name="Qian L."/>
            <person name="Wei D."/>
            <person name="Dai S."/>
            <person name="Zhou R."/>
        </authorList>
    </citation>
    <scope>NUCLEOTIDE SEQUENCE [LARGE SCALE GENOMIC DNA]</scope>
    <source>
        <strain evidence="1">BV-YZ2020</strain>
    </source>
</reference>
<gene>
    <name evidence="1" type="ORF">L6164_028789</name>
</gene>
<keyword evidence="2" id="KW-1185">Reference proteome</keyword>
<proteinExistence type="predicted"/>
<evidence type="ECO:0000313" key="2">
    <source>
        <dbReference type="Proteomes" id="UP000828941"/>
    </source>
</evidence>
<protein>
    <submittedName>
        <fullName evidence="1">Uncharacterized protein</fullName>
    </submittedName>
</protein>
<dbReference type="EMBL" id="CM039437">
    <property type="protein sequence ID" value="KAI4305421.1"/>
    <property type="molecule type" value="Genomic_DNA"/>
</dbReference>
<evidence type="ECO:0000313" key="1">
    <source>
        <dbReference type="EMBL" id="KAI4305421.1"/>
    </source>
</evidence>
<dbReference type="Proteomes" id="UP000828941">
    <property type="component" value="Chromosome 12"/>
</dbReference>